<feature type="region of interest" description="Disordered" evidence="1">
    <location>
        <begin position="1"/>
        <end position="31"/>
    </location>
</feature>
<keyword evidence="2" id="KW-0812">Transmembrane</keyword>
<dbReference type="Pfam" id="PF11669">
    <property type="entry name" value="WBP-1"/>
    <property type="match status" value="1"/>
</dbReference>
<feature type="compositionally biased region" description="Polar residues" evidence="1">
    <location>
        <begin position="173"/>
        <end position="183"/>
    </location>
</feature>
<reference evidence="3 4" key="1">
    <citation type="submission" date="2021-07" db="EMBL/GenBank/DDBJ databases">
        <authorList>
            <person name="Imarazene B."/>
            <person name="Zahm M."/>
            <person name="Klopp C."/>
            <person name="Cabau C."/>
            <person name="Beille S."/>
            <person name="Jouanno E."/>
            <person name="Castinel A."/>
            <person name="Lluch J."/>
            <person name="Gil L."/>
            <person name="Kuchtly C."/>
            <person name="Lopez Roques C."/>
            <person name="Donnadieu C."/>
            <person name="Parrinello H."/>
            <person name="Journot L."/>
            <person name="Du K."/>
            <person name="Schartl M."/>
            <person name="Retaux S."/>
            <person name="Guiguen Y."/>
        </authorList>
    </citation>
    <scope>NUCLEOTIDE SEQUENCE [LARGE SCALE GENOMIC DNA]</scope>
    <source>
        <strain evidence="3">Pach_M1</strain>
        <tissue evidence="3">Testis</tissue>
    </source>
</reference>
<keyword evidence="2" id="KW-0472">Membrane</keyword>
<dbReference type="EMBL" id="JAICCE010000007">
    <property type="protein sequence ID" value="KAG9275774.1"/>
    <property type="molecule type" value="Genomic_DNA"/>
</dbReference>
<dbReference type="Proteomes" id="UP000752171">
    <property type="component" value="Unassembled WGS sequence"/>
</dbReference>
<feature type="transmembrane region" description="Helical" evidence="2">
    <location>
        <begin position="55"/>
        <end position="73"/>
    </location>
</feature>
<keyword evidence="2" id="KW-1133">Transmembrane helix</keyword>
<accession>A0A8T2LXW8</accession>
<feature type="compositionally biased region" description="Low complexity" evidence="1">
    <location>
        <begin position="20"/>
        <end position="31"/>
    </location>
</feature>
<feature type="region of interest" description="Disordered" evidence="1">
    <location>
        <begin position="158"/>
        <end position="206"/>
    </location>
</feature>
<dbReference type="PANTHER" id="PTHR16209:SF5">
    <property type="entry name" value="WW DOMAIN-BINDING PROTEIN 1"/>
    <property type="match status" value="1"/>
</dbReference>
<evidence type="ECO:0000313" key="4">
    <source>
        <dbReference type="Proteomes" id="UP000752171"/>
    </source>
</evidence>
<organism evidence="3 4">
    <name type="scientific">Astyanax mexicanus</name>
    <name type="common">Blind cave fish</name>
    <name type="synonym">Astyanax fasciatus mexicanus</name>
    <dbReference type="NCBI Taxonomy" id="7994"/>
    <lineage>
        <taxon>Eukaryota</taxon>
        <taxon>Metazoa</taxon>
        <taxon>Chordata</taxon>
        <taxon>Craniata</taxon>
        <taxon>Vertebrata</taxon>
        <taxon>Euteleostomi</taxon>
        <taxon>Actinopterygii</taxon>
        <taxon>Neopterygii</taxon>
        <taxon>Teleostei</taxon>
        <taxon>Ostariophysi</taxon>
        <taxon>Characiformes</taxon>
        <taxon>Characoidei</taxon>
        <taxon>Acestrorhamphidae</taxon>
        <taxon>Acestrorhamphinae</taxon>
        <taxon>Astyanax</taxon>
    </lineage>
</organism>
<dbReference type="OrthoDB" id="9907279at2759"/>
<comment type="caution">
    <text evidence="3">The sequence shown here is derived from an EMBL/GenBank/DDBJ whole genome shotgun (WGS) entry which is preliminary data.</text>
</comment>
<feature type="region of interest" description="Disordered" evidence="1">
    <location>
        <begin position="286"/>
        <end position="305"/>
    </location>
</feature>
<feature type="compositionally biased region" description="Acidic residues" evidence="1">
    <location>
        <begin position="286"/>
        <end position="295"/>
    </location>
</feature>
<dbReference type="AlphaFoldDB" id="A0A8T2LXW8"/>
<sequence>MEATVAPDDADMGTVNKDLSGSSGTSCPGSSGTDCGCGTGPCCEDTSCFIYYELWWFWMLWTVLIVLSCCCVLRHRQVKLRLQQRRQREIELMVYQRACRYTPPHLQISYLGPTKLPSYEEAAAELRAPPPPYSTVFVLQGGALLSSRSSGTFSSSSSESSSLFSSSAPTDDLLTSSATTPSDSVPCLAPPPIAEETNPEQSVCGTTLLPRPQELESILHKEGGAEERARAPPSAGRHAAFSSSVSVLEIEGRGSEEDLKENRFRMRTLTGDSGIEVCRCRVIQEEEEDEEEEEGREVGGAWPIHDSVDCPRRTFSDQSELSAVGCSHCGSAYCKQRGGDSSVTVESL</sequence>
<proteinExistence type="predicted"/>
<feature type="compositionally biased region" description="Low complexity" evidence="1">
    <location>
        <begin position="158"/>
        <end position="167"/>
    </location>
</feature>
<evidence type="ECO:0000256" key="2">
    <source>
        <dbReference type="SAM" id="Phobius"/>
    </source>
</evidence>
<dbReference type="PANTHER" id="PTHR16209">
    <property type="entry name" value="VESICULAR, OVEREXPRESSED IN CANCER, PROSURVIVAL PROTEIN 1"/>
    <property type="match status" value="1"/>
</dbReference>
<evidence type="ECO:0000313" key="3">
    <source>
        <dbReference type="EMBL" id="KAG9275774.1"/>
    </source>
</evidence>
<dbReference type="InterPro" id="IPR021684">
    <property type="entry name" value="WBP1-like"/>
</dbReference>
<name>A0A8T2LXW8_ASTMX</name>
<protein>
    <submittedName>
        <fullName evidence="3">WW domain-binding protein 1-like</fullName>
    </submittedName>
</protein>
<dbReference type="InterPro" id="IPR051994">
    <property type="entry name" value="WW_domain-binding"/>
</dbReference>
<evidence type="ECO:0000256" key="1">
    <source>
        <dbReference type="SAM" id="MobiDB-lite"/>
    </source>
</evidence>
<gene>
    <name evidence="3" type="ORF">AMEX_G10330</name>
</gene>